<keyword evidence="1" id="KW-0723">Serine/threonine-protein kinase</keyword>
<keyword evidence="10" id="KW-1185">Reference proteome</keyword>
<keyword evidence="4" id="KW-0418">Kinase</keyword>
<dbReference type="PANTHER" id="PTHR27002">
    <property type="entry name" value="RECEPTOR-LIKE SERINE/THREONINE-PROTEIN KINASE SD1-8"/>
    <property type="match status" value="1"/>
</dbReference>
<proteinExistence type="predicted"/>
<gene>
    <name evidence="8" type="ORF">L3X38_020564</name>
    <name evidence="9" type="ORF">L3X38_020579</name>
</gene>
<evidence type="ECO:0000313" key="9">
    <source>
        <dbReference type="EMBL" id="KAI5341305.1"/>
    </source>
</evidence>
<keyword evidence="3" id="KW-0547">Nucleotide-binding</keyword>
<feature type="domain" description="Serine-threonine/tyrosine-protein kinase catalytic" evidence="7">
    <location>
        <begin position="51"/>
        <end position="99"/>
    </location>
</feature>
<dbReference type="GO" id="GO:0005886">
    <property type="term" value="C:plasma membrane"/>
    <property type="evidence" value="ECO:0007669"/>
    <property type="project" value="TreeGrafter"/>
</dbReference>
<evidence type="ECO:0000256" key="5">
    <source>
        <dbReference type="ARBA" id="ARBA00022840"/>
    </source>
</evidence>
<reference evidence="9 10" key="1">
    <citation type="journal article" date="2022" name="G3 (Bethesda)">
        <title>Whole-genome sequence and methylome profiling of the almond [Prunus dulcis (Mill.) D.A. Webb] cultivar 'Nonpareil'.</title>
        <authorList>
            <person name="D'Amico-Willman K.M."/>
            <person name="Ouma W.Z."/>
            <person name="Meulia T."/>
            <person name="Sideli G.M."/>
            <person name="Gradziel T.M."/>
            <person name="Fresnedo-Ramirez J."/>
        </authorList>
    </citation>
    <scope>NUCLEOTIDE SEQUENCE [LARGE SCALE GENOMIC DNA]</scope>
    <source>
        <strain evidence="9">Clone GOH B32 T37-40</strain>
    </source>
</reference>
<keyword evidence="2" id="KW-0808">Transferase</keyword>
<dbReference type="GO" id="GO:0004674">
    <property type="term" value="F:protein serine/threonine kinase activity"/>
    <property type="evidence" value="ECO:0007669"/>
    <property type="project" value="UniProtKB-KW"/>
</dbReference>
<dbReference type="InterPro" id="IPR011009">
    <property type="entry name" value="Kinase-like_dom_sf"/>
</dbReference>
<dbReference type="EMBL" id="JAJFAZ020000003">
    <property type="protein sequence ID" value="KAI5341305.1"/>
    <property type="molecule type" value="Genomic_DNA"/>
</dbReference>
<evidence type="ECO:0000259" key="7">
    <source>
        <dbReference type="Pfam" id="PF07714"/>
    </source>
</evidence>
<sequence>MRRAVHWAKRFNIIQGVARGLVYLHHDSCLKVGSTRREGNSSKRLPSSSGQGIEGLKNEILFISKLQHKNLARIMGCCVKDDKLLIYEFMPNRSLDTHLFG</sequence>
<evidence type="ECO:0000256" key="4">
    <source>
        <dbReference type="ARBA" id="ARBA00022777"/>
    </source>
</evidence>
<comment type="caution">
    <text evidence="9">The sequence shown here is derived from an EMBL/GenBank/DDBJ whole genome shotgun (WGS) entry which is preliminary data.</text>
</comment>
<evidence type="ECO:0000256" key="2">
    <source>
        <dbReference type="ARBA" id="ARBA00022679"/>
    </source>
</evidence>
<organism evidence="9 10">
    <name type="scientific">Prunus dulcis</name>
    <name type="common">Almond</name>
    <name type="synonym">Amygdalus dulcis</name>
    <dbReference type="NCBI Taxonomy" id="3755"/>
    <lineage>
        <taxon>Eukaryota</taxon>
        <taxon>Viridiplantae</taxon>
        <taxon>Streptophyta</taxon>
        <taxon>Embryophyta</taxon>
        <taxon>Tracheophyta</taxon>
        <taxon>Spermatophyta</taxon>
        <taxon>Magnoliopsida</taxon>
        <taxon>eudicotyledons</taxon>
        <taxon>Gunneridae</taxon>
        <taxon>Pentapetalae</taxon>
        <taxon>rosids</taxon>
        <taxon>fabids</taxon>
        <taxon>Rosales</taxon>
        <taxon>Rosaceae</taxon>
        <taxon>Amygdaloideae</taxon>
        <taxon>Amygdaleae</taxon>
        <taxon>Prunus</taxon>
    </lineage>
</organism>
<feature type="region of interest" description="Disordered" evidence="6">
    <location>
        <begin position="33"/>
        <end position="52"/>
    </location>
</feature>
<accession>A0AAD4ZCT6</accession>
<dbReference type="AlphaFoldDB" id="A0AAD4ZCT6"/>
<evidence type="ECO:0000256" key="6">
    <source>
        <dbReference type="SAM" id="MobiDB-lite"/>
    </source>
</evidence>
<evidence type="ECO:0000256" key="3">
    <source>
        <dbReference type="ARBA" id="ARBA00022741"/>
    </source>
</evidence>
<keyword evidence="5" id="KW-0067">ATP-binding</keyword>
<dbReference type="EMBL" id="JAJFAZ020000003">
    <property type="protein sequence ID" value="KAI5341290.1"/>
    <property type="molecule type" value="Genomic_DNA"/>
</dbReference>
<dbReference type="SUPFAM" id="SSF56112">
    <property type="entry name" value="Protein kinase-like (PK-like)"/>
    <property type="match status" value="1"/>
</dbReference>
<protein>
    <recommendedName>
        <fullName evidence="7">Serine-threonine/tyrosine-protein kinase catalytic domain-containing protein</fullName>
    </recommendedName>
</protein>
<dbReference type="InterPro" id="IPR001245">
    <property type="entry name" value="Ser-Thr/Tyr_kinase_cat_dom"/>
</dbReference>
<dbReference type="GO" id="GO:0005524">
    <property type="term" value="F:ATP binding"/>
    <property type="evidence" value="ECO:0007669"/>
    <property type="project" value="UniProtKB-KW"/>
</dbReference>
<dbReference type="Proteomes" id="UP001054821">
    <property type="component" value="Chromosome 3"/>
</dbReference>
<dbReference type="PANTHER" id="PTHR27002:SF422">
    <property type="entry name" value="RECEPTOR-LIKE SERINE_THREONINE-PROTEIN KINASE"/>
    <property type="match status" value="1"/>
</dbReference>
<evidence type="ECO:0000256" key="1">
    <source>
        <dbReference type="ARBA" id="ARBA00022527"/>
    </source>
</evidence>
<evidence type="ECO:0000313" key="8">
    <source>
        <dbReference type="EMBL" id="KAI5341290.1"/>
    </source>
</evidence>
<name>A0AAD4ZCT6_PRUDU</name>
<evidence type="ECO:0000313" key="10">
    <source>
        <dbReference type="Proteomes" id="UP001054821"/>
    </source>
</evidence>
<dbReference type="Pfam" id="PF07714">
    <property type="entry name" value="PK_Tyr_Ser-Thr"/>
    <property type="match status" value="1"/>
</dbReference>
<feature type="compositionally biased region" description="Polar residues" evidence="6">
    <location>
        <begin position="42"/>
        <end position="51"/>
    </location>
</feature>
<dbReference type="Gene3D" id="1.10.510.10">
    <property type="entry name" value="Transferase(Phosphotransferase) domain 1"/>
    <property type="match status" value="1"/>
</dbReference>